<dbReference type="Gene3D" id="1.10.10.10">
    <property type="entry name" value="Winged helix-like DNA-binding domain superfamily/Winged helix DNA-binding domain"/>
    <property type="match status" value="1"/>
</dbReference>
<accession>A0A830GRP2</accession>
<dbReference type="InterPro" id="IPR055775">
    <property type="entry name" value="DUF7351"/>
</dbReference>
<reference evidence="3" key="2">
    <citation type="submission" date="2020-09" db="EMBL/GenBank/DDBJ databases">
        <authorList>
            <person name="Sun Q."/>
            <person name="Ohkuma M."/>
        </authorList>
    </citation>
    <scope>NUCLEOTIDE SEQUENCE</scope>
    <source>
        <strain evidence="3">JCM 17820</strain>
    </source>
</reference>
<protein>
    <submittedName>
        <fullName evidence="3">Transcriptional regulator</fullName>
    </submittedName>
</protein>
<feature type="domain" description="DUF7351" evidence="2">
    <location>
        <begin position="113"/>
        <end position="289"/>
    </location>
</feature>
<reference evidence="3" key="1">
    <citation type="journal article" date="2014" name="Int. J. Syst. Evol. Microbiol.">
        <title>Complete genome sequence of Corynebacterium casei LMG S-19264T (=DSM 44701T), isolated from a smear-ripened cheese.</title>
        <authorList>
            <consortium name="US DOE Joint Genome Institute (JGI-PGF)"/>
            <person name="Walter F."/>
            <person name="Albersmeier A."/>
            <person name="Kalinowski J."/>
            <person name="Ruckert C."/>
        </authorList>
    </citation>
    <scope>NUCLEOTIDE SEQUENCE</scope>
    <source>
        <strain evidence="3">JCM 17820</strain>
    </source>
</reference>
<evidence type="ECO:0000259" key="2">
    <source>
        <dbReference type="Pfam" id="PF24042"/>
    </source>
</evidence>
<dbReference type="AlphaFoldDB" id="A0A830GRP2"/>
<gene>
    <name evidence="3" type="ORF">GCM10009030_34430</name>
</gene>
<keyword evidence="4" id="KW-1185">Reference proteome</keyword>
<dbReference type="RefSeq" id="WP_189001042.1">
    <property type="nucleotide sequence ID" value="NZ_BMOU01000006.1"/>
</dbReference>
<evidence type="ECO:0000313" key="3">
    <source>
        <dbReference type="EMBL" id="GGO01103.1"/>
    </source>
</evidence>
<dbReference type="Pfam" id="PF24038">
    <property type="entry name" value="DUF7347"/>
    <property type="match status" value="1"/>
</dbReference>
<dbReference type="Pfam" id="PF24042">
    <property type="entry name" value="DUF7351"/>
    <property type="match status" value="1"/>
</dbReference>
<evidence type="ECO:0000259" key="1">
    <source>
        <dbReference type="Pfam" id="PF24038"/>
    </source>
</evidence>
<dbReference type="EMBL" id="BMOU01000006">
    <property type="protein sequence ID" value="GGO01103.1"/>
    <property type="molecule type" value="Genomic_DNA"/>
</dbReference>
<proteinExistence type="predicted"/>
<evidence type="ECO:0000313" key="4">
    <source>
        <dbReference type="Proteomes" id="UP000605784"/>
    </source>
</evidence>
<comment type="caution">
    <text evidence="3">The sequence shown here is derived from an EMBL/GenBank/DDBJ whole genome shotgun (WGS) entry which is preliminary data.</text>
</comment>
<dbReference type="Proteomes" id="UP000605784">
    <property type="component" value="Unassembled WGS sequence"/>
</dbReference>
<dbReference type="InterPro" id="IPR055771">
    <property type="entry name" value="DUF7347"/>
</dbReference>
<organism evidence="3 4">
    <name type="scientific">Haloarcula pellucida</name>
    <dbReference type="NCBI Taxonomy" id="1427151"/>
    <lineage>
        <taxon>Archaea</taxon>
        <taxon>Methanobacteriati</taxon>
        <taxon>Methanobacteriota</taxon>
        <taxon>Stenosarchaea group</taxon>
        <taxon>Halobacteria</taxon>
        <taxon>Halobacteriales</taxon>
        <taxon>Haloarculaceae</taxon>
        <taxon>Haloarcula</taxon>
    </lineage>
</organism>
<sequence length="296" mass="33134">MNRLEAMELAKESEHCLRPAKAFSLISNEIRVEILEALWHADEQPVDFTTLYEKAEADNSAQFNYHLGQLTGHFVRKTNDGYELRTAGESVIRAAVEGSFNAHPDLDPIKTGDDCTQCGDPLVATYSDEKLAIGCPACGRTHGQYSFPPGGLIGRDEEETLSAFNQRVRHLHSLAKEGVCPECSGQMQTEIVRGEDCCLDADLRVEYICHQCHHSLCSTIGLALINQSPVVSFYREHGIDLRTTPYWRLNWCVSDKCTTIETTDPWRIEVSIIESDDTLTVTLDENLSVVTTNRRV</sequence>
<dbReference type="InterPro" id="IPR036388">
    <property type="entry name" value="WH-like_DNA-bd_sf"/>
</dbReference>
<feature type="domain" description="DUF7347" evidence="1">
    <location>
        <begin position="19"/>
        <end position="94"/>
    </location>
</feature>
<name>A0A830GRP2_9EURY</name>